<dbReference type="RefSeq" id="WP_419192705.1">
    <property type="nucleotide sequence ID" value="NZ_CP036279.1"/>
</dbReference>
<dbReference type="EMBL" id="CP036279">
    <property type="protein sequence ID" value="QDU63042.1"/>
    <property type="molecule type" value="Genomic_DNA"/>
</dbReference>
<dbReference type="Pfam" id="PF13435">
    <property type="entry name" value="Cytochrome_C554"/>
    <property type="match status" value="1"/>
</dbReference>
<dbReference type="Proteomes" id="UP000317093">
    <property type="component" value="Chromosome"/>
</dbReference>
<gene>
    <name evidence="3" type="ORF">Pan216_39160</name>
</gene>
<dbReference type="InterPro" id="IPR023155">
    <property type="entry name" value="Cyt_c-552/4"/>
</dbReference>
<dbReference type="AlphaFoldDB" id="A0A518B7X0"/>
<proteinExistence type="predicted"/>
<protein>
    <recommendedName>
        <fullName evidence="2">Cytochrome c-552/4 domain-containing protein</fullName>
    </recommendedName>
</protein>
<dbReference type="Gene3D" id="1.10.1130.10">
    <property type="entry name" value="Flavocytochrome C3, Chain A"/>
    <property type="match status" value="1"/>
</dbReference>
<dbReference type="PANTHER" id="PTHR35038">
    <property type="entry name" value="DISSIMILATORY SULFITE REDUCTASE SIRA"/>
    <property type="match status" value="1"/>
</dbReference>
<evidence type="ECO:0000313" key="3">
    <source>
        <dbReference type="EMBL" id="QDU63042.1"/>
    </source>
</evidence>
<name>A0A518B7X0_9BACT</name>
<keyword evidence="4" id="KW-1185">Reference proteome</keyword>
<dbReference type="InterPro" id="IPR051829">
    <property type="entry name" value="Multiheme_Cytochr_ET"/>
</dbReference>
<dbReference type="SUPFAM" id="SSF48695">
    <property type="entry name" value="Multiheme cytochromes"/>
    <property type="match status" value="1"/>
</dbReference>
<evidence type="ECO:0000313" key="4">
    <source>
        <dbReference type="Proteomes" id="UP000317093"/>
    </source>
</evidence>
<keyword evidence="1" id="KW-0732">Signal</keyword>
<accession>A0A518B7X0</accession>
<sequence>MNSSHPRQWRTFEQRRTIRWSVVGVSIAIALTVGVVRSADVESTPSSPHDGSVAKAGPLYLGVSSCSAQPCHGDVGDIGEPGCEYTTWAHADPHSRAYDVLKSKLSRQIVQRLGFTKPATRVGLCLECHATYVPKSQRGERFLLSDGVGCESCHGPAEKWVKSHVGWSSRYDTEEIQKKKAELGMIDTDNLTVRLQLCASCHVSLGNREVNHDLIAAGHPRLLFEAASYHESLARHWPAEKGADLADLWLTGQVVVPEAALEMLAQRAEDESRPWPELAEYDCYACHHDLQDQRWRRQRSSAGMMPWNDFYTGQLSRLAKSAALPPKRSIANSLADLSRKMSTPVAERHAIATTARSVAEALPDWLDRIQRSHDESLTRDDVEALLEAVLEDDSDGSWDAALQRFLSGAILYQALREMGGSDPALAERLRKLGKRLVVPDGFDSPRTFEPPKTSND</sequence>
<reference evidence="3 4" key="1">
    <citation type="submission" date="2019-02" db="EMBL/GenBank/DDBJ databases">
        <title>Deep-cultivation of Planctomycetes and their phenomic and genomic characterization uncovers novel biology.</title>
        <authorList>
            <person name="Wiegand S."/>
            <person name="Jogler M."/>
            <person name="Boedeker C."/>
            <person name="Pinto D."/>
            <person name="Vollmers J."/>
            <person name="Rivas-Marin E."/>
            <person name="Kohn T."/>
            <person name="Peeters S.H."/>
            <person name="Heuer A."/>
            <person name="Rast P."/>
            <person name="Oberbeckmann S."/>
            <person name="Bunk B."/>
            <person name="Jeske O."/>
            <person name="Meyerdierks A."/>
            <person name="Storesund J.E."/>
            <person name="Kallscheuer N."/>
            <person name="Luecker S."/>
            <person name="Lage O.M."/>
            <person name="Pohl T."/>
            <person name="Merkel B.J."/>
            <person name="Hornburger P."/>
            <person name="Mueller R.-W."/>
            <person name="Bruemmer F."/>
            <person name="Labrenz M."/>
            <person name="Spormann A.M."/>
            <person name="Op den Camp H."/>
            <person name="Overmann J."/>
            <person name="Amann R."/>
            <person name="Jetten M.S.M."/>
            <person name="Mascher T."/>
            <person name="Medema M.H."/>
            <person name="Devos D.P."/>
            <person name="Kaster A.-K."/>
            <person name="Ovreas L."/>
            <person name="Rohde M."/>
            <person name="Galperin M.Y."/>
            <person name="Jogler C."/>
        </authorList>
    </citation>
    <scope>NUCLEOTIDE SEQUENCE [LARGE SCALE GENOMIC DNA]</scope>
    <source>
        <strain evidence="3 4">Pan216</strain>
    </source>
</reference>
<feature type="domain" description="Cytochrome c-552/4" evidence="2">
    <location>
        <begin position="71"/>
        <end position="155"/>
    </location>
</feature>
<dbReference type="PANTHER" id="PTHR35038:SF8">
    <property type="entry name" value="C-TYPE POLYHEME CYTOCHROME OMCC"/>
    <property type="match status" value="1"/>
</dbReference>
<dbReference type="InterPro" id="IPR036280">
    <property type="entry name" value="Multihaem_cyt_sf"/>
</dbReference>
<evidence type="ECO:0000256" key="1">
    <source>
        <dbReference type="ARBA" id="ARBA00022729"/>
    </source>
</evidence>
<evidence type="ECO:0000259" key="2">
    <source>
        <dbReference type="Pfam" id="PF13435"/>
    </source>
</evidence>
<organism evidence="3 4">
    <name type="scientific">Kolteria novifilia</name>
    <dbReference type="NCBI Taxonomy" id="2527975"/>
    <lineage>
        <taxon>Bacteria</taxon>
        <taxon>Pseudomonadati</taxon>
        <taxon>Planctomycetota</taxon>
        <taxon>Planctomycetia</taxon>
        <taxon>Kolteriales</taxon>
        <taxon>Kolteriaceae</taxon>
        <taxon>Kolteria</taxon>
    </lineage>
</organism>
<dbReference type="KEGG" id="knv:Pan216_39160"/>